<reference evidence="3" key="1">
    <citation type="journal article" date="2019" name="Int. J. Syst. Evol. Microbiol.">
        <title>The Global Catalogue of Microorganisms (GCM) 10K type strain sequencing project: providing services to taxonomists for standard genome sequencing and annotation.</title>
        <authorList>
            <consortium name="The Broad Institute Genomics Platform"/>
            <consortium name="The Broad Institute Genome Sequencing Center for Infectious Disease"/>
            <person name="Wu L."/>
            <person name="Ma J."/>
        </authorList>
    </citation>
    <scope>NUCLEOTIDE SEQUENCE [LARGE SCALE GENOMIC DNA]</scope>
    <source>
        <strain evidence="3">CCUG 59685</strain>
    </source>
</reference>
<accession>A0ABW3GEM9</accession>
<dbReference type="EMBL" id="JBHTJW010000001">
    <property type="protein sequence ID" value="MFD0928185.1"/>
    <property type="molecule type" value="Genomic_DNA"/>
</dbReference>
<protein>
    <recommendedName>
        <fullName evidence="4">Porin</fullName>
    </recommendedName>
</protein>
<dbReference type="SUPFAM" id="SSF56935">
    <property type="entry name" value="Porins"/>
    <property type="match status" value="1"/>
</dbReference>
<name>A0ABW3GEM9_9PROT</name>
<dbReference type="InterPro" id="IPR023614">
    <property type="entry name" value="Porin_dom_sf"/>
</dbReference>
<comment type="caution">
    <text evidence="2">The sequence shown here is derived from an EMBL/GenBank/DDBJ whole genome shotgun (WGS) entry which is preliminary data.</text>
</comment>
<feature type="signal peptide" evidence="1">
    <location>
        <begin position="1"/>
        <end position="30"/>
    </location>
</feature>
<keyword evidence="1" id="KW-0732">Signal</keyword>
<gene>
    <name evidence="2" type="ORF">ACFQ1T_00195</name>
</gene>
<dbReference type="RefSeq" id="WP_194749744.1">
    <property type="nucleotide sequence ID" value="NZ_JBHTJW010000001.1"/>
</dbReference>
<dbReference type="Gene3D" id="2.40.160.10">
    <property type="entry name" value="Porin"/>
    <property type="match status" value="1"/>
</dbReference>
<evidence type="ECO:0008006" key="4">
    <source>
        <dbReference type="Google" id="ProtNLM"/>
    </source>
</evidence>
<organism evidence="2 3">
    <name type="scientific">Methylophilus glucosoxydans</name>
    <dbReference type="NCBI Taxonomy" id="752553"/>
    <lineage>
        <taxon>Bacteria</taxon>
        <taxon>Pseudomonadati</taxon>
        <taxon>Pseudomonadota</taxon>
        <taxon>Betaproteobacteria</taxon>
        <taxon>Nitrosomonadales</taxon>
        <taxon>Methylophilaceae</taxon>
        <taxon>Methylophilus</taxon>
    </lineage>
</organism>
<sequence>MLNSFSRVVLSIRVMLSVISLSMLCKPVAAEDLDAFWNAFHVGGYTSADIRVPRTQSTQFTLNQISMITTWDQGGRVKFFSELELEDPLSYDHHQGVNTKKSYVDLERFYFDYNLNDKANVRLGRFLTPAGRWNQLHAPPLVWTASRPLVTRRMFPYGINGAMLFGSLPVKQVDLEYQVYAEALKDQHQDGDEIIFRDVMGARVAFNNILGLTGANAGLNTLGLNVMSYQKNYAGSPTYHVFGLDFLLELNRWEFSGEVYERRTTAGDDGGSGGYVQSAYALGQEWYWITRLETLHEVESKNADRWVLGMTKRVKPNQLLKFEFIGGSGEYSDVPRGFVTSFAVMF</sequence>
<feature type="chain" id="PRO_5046675638" description="Porin" evidence="1">
    <location>
        <begin position="31"/>
        <end position="346"/>
    </location>
</feature>
<evidence type="ECO:0000256" key="1">
    <source>
        <dbReference type="SAM" id="SignalP"/>
    </source>
</evidence>
<dbReference type="Proteomes" id="UP001597106">
    <property type="component" value="Unassembled WGS sequence"/>
</dbReference>
<evidence type="ECO:0000313" key="3">
    <source>
        <dbReference type="Proteomes" id="UP001597106"/>
    </source>
</evidence>
<evidence type="ECO:0000313" key="2">
    <source>
        <dbReference type="EMBL" id="MFD0928185.1"/>
    </source>
</evidence>
<keyword evidence="3" id="KW-1185">Reference proteome</keyword>
<proteinExistence type="predicted"/>